<keyword evidence="9" id="KW-0732">Signal</keyword>
<dbReference type="InterPro" id="IPR050131">
    <property type="entry name" value="Peptidase_S8_subtilisin-like"/>
</dbReference>
<dbReference type="PROSITE" id="PS00138">
    <property type="entry name" value="SUBTILASE_SER"/>
    <property type="match status" value="1"/>
</dbReference>
<accession>A0A3M2LJB0</accession>
<keyword evidence="4 6" id="KW-0720">Serine protease</keyword>
<proteinExistence type="inferred from homology"/>
<dbReference type="AlphaFoldDB" id="A0A3M2LJB0"/>
<evidence type="ECO:0000313" key="11">
    <source>
        <dbReference type="EMBL" id="RMI37541.1"/>
    </source>
</evidence>
<dbReference type="InterPro" id="IPR023828">
    <property type="entry name" value="Peptidase_S8_Ser-AS"/>
</dbReference>
<organism evidence="11 12">
    <name type="scientific">Actinomadura harenae</name>
    <dbReference type="NCBI Taxonomy" id="2483351"/>
    <lineage>
        <taxon>Bacteria</taxon>
        <taxon>Bacillati</taxon>
        <taxon>Actinomycetota</taxon>
        <taxon>Actinomycetes</taxon>
        <taxon>Streptosporangiales</taxon>
        <taxon>Thermomonosporaceae</taxon>
        <taxon>Actinomadura</taxon>
    </lineage>
</organism>
<dbReference type="EMBL" id="RFFG01000104">
    <property type="protein sequence ID" value="RMI37541.1"/>
    <property type="molecule type" value="Genomic_DNA"/>
</dbReference>
<dbReference type="PANTHER" id="PTHR43806:SF11">
    <property type="entry name" value="CEREVISIN-RELATED"/>
    <property type="match status" value="1"/>
</dbReference>
<dbReference type="Pfam" id="PF00082">
    <property type="entry name" value="Peptidase_S8"/>
    <property type="match status" value="1"/>
</dbReference>
<evidence type="ECO:0000256" key="7">
    <source>
        <dbReference type="RuleBase" id="RU003355"/>
    </source>
</evidence>
<dbReference type="GO" id="GO:0004252">
    <property type="term" value="F:serine-type endopeptidase activity"/>
    <property type="evidence" value="ECO:0007669"/>
    <property type="project" value="UniProtKB-UniRule"/>
</dbReference>
<keyword evidence="3 6" id="KW-0378">Hydrolase</keyword>
<name>A0A3M2LJB0_9ACTN</name>
<feature type="active site" description="Charge relay system" evidence="5 6">
    <location>
        <position position="455"/>
    </location>
</feature>
<evidence type="ECO:0000256" key="9">
    <source>
        <dbReference type="SAM" id="SignalP"/>
    </source>
</evidence>
<evidence type="ECO:0000313" key="12">
    <source>
        <dbReference type="Proteomes" id="UP000282674"/>
    </source>
</evidence>
<dbReference type="PROSITE" id="PS00137">
    <property type="entry name" value="SUBTILASE_HIS"/>
    <property type="match status" value="1"/>
</dbReference>
<dbReference type="Proteomes" id="UP000282674">
    <property type="component" value="Unassembled WGS sequence"/>
</dbReference>
<dbReference type="InterPro" id="IPR022398">
    <property type="entry name" value="Peptidase_S8_His-AS"/>
</dbReference>
<comment type="similarity">
    <text evidence="1 6 7">Belongs to the peptidase S8 family.</text>
</comment>
<dbReference type="PROSITE" id="PS51892">
    <property type="entry name" value="SUBTILASE"/>
    <property type="match status" value="1"/>
</dbReference>
<dbReference type="SUPFAM" id="SSF52743">
    <property type="entry name" value="Subtilisin-like"/>
    <property type="match status" value="1"/>
</dbReference>
<feature type="chain" id="PRO_5018271029" description="Peptidase S8/S53 domain-containing protein" evidence="9">
    <location>
        <begin position="23"/>
        <end position="1135"/>
    </location>
</feature>
<feature type="region of interest" description="Disordered" evidence="8">
    <location>
        <begin position="186"/>
        <end position="218"/>
    </location>
</feature>
<feature type="domain" description="Peptidase S8/S53" evidence="10">
    <location>
        <begin position="240"/>
        <end position="502"/>
    </location>
</feature>
<evidence type="ECO:0000256" key="6">
    <source>
        <dbReference type="PROSITE-ProRule" id="PRU01240"/>
    </source>
</evidence>
<reference evidence="11 12" key="1">
    <citation type="submission" date="2018-10" db="EMBL/GenBank/DDBJ databases">
        <title>Isolation from soil.</title>
        <authorList>
            <person name="Hu J."/>
        </authorList>
    </citation>
    <scope>NUCLEOTIDE SEQUENCE [LARGE SCALE GENOMIC DNA]</scope>
    <source>
        <strain evidence="11 12">NEAU-Ht49</strain>
    </source>
</reference>
<evidence type="ECO:0000256" key="3">
    <source>
        <dbReference type="ARBA" id="ARBA00022801"/>
    </source>
</evidence>
<dbReference type="InterPro" id="IPR000209">
    <property type="entry name" value="Peptidase_S8/S53_dom"/>
</dbReference>
<evidence type="ECO:0000256" key="5">
    <source>
        <dbReference type="PIRSR" id="PIRSR615500-1"/>
    </source>
</evidence>
<protein>
    <recommendedName>
        <fullName evidence="10">Peptidase S8/S53 domain-containing protein</fullName>
    </recommendedName>
</protein>
<feature type="active site" description="Charge relay system" evidence="5 6">
    <location>
        <position position="249"/>
    </location>
</feature>
<feature type="region of interest" description="Disordered" evidence="8">
    <location>
        <begin position="889"/>
        <end position="909"/>
    </location>
</feature>
<evidence type="ECO:0000256" key="2">
    <source>
        <dbReference type="ARBA" id="ARBA00022670"/>
    </source>
</evidence>
<feature type="active site" description="Charge relay system" evidence="5 6">
    <location>
        <position position="281"/>
    </location>
</feature>
<evidence type="ECO:0000259" key="10">
    <source>
        <dbReference type="Pfam" id="PF00082"/>
    </source>
</evidence>
<dbReference type="PRINTS" id="PR00723">
    <property type="entry name" value="SUBTILISIN"/>
</dbReference>
<dbReference type="Gene3D" id="3.40.50.200">
    <property type="entry name" value="Peptidase S8/S53 domain"/>
    <property type="match status" value="1"/>
</dbReference>
<comment type="caution">
    <text evidence="11">The sequence shown here is derived from an EMBL/GenBank/DDBJ whole genome shotgun (WGS) entry which is preliminary data.</text>
</comment>
<keyword evidence="2 6" id="KW-0645">Protease</keyword>
<feature type="signal peptide" evidence="9">
    <location>
        <begin position="1"/>
        <end position="22"/>
    </location>
</feature>
<evidence type="ECO:0000256" key="4">
    <source>
        <dbReference type="ARBA" id="ARBA00022825"/>
    </source>
</evidence>
<dbReference type="InterPro" id="IPR023827">
    <property type="entry name" value="Peptidase_S8_Asp-AS"/>
</dbReference>
<feature type="compositionally biased region" description="Low complexity" evidence="8">
    <location>
        <begin position="195"/>
        <end position="216"/>
    </location>
</feature>
<evidence type="ECO:0000256" key="8">
    <source>
        <dbReference type="SAM" id="MobiDB-lite"/>
    </source>
</evidence>
<dbReference type="GO" id="GO:0006508">
    <property type="term" value="P:proteolysis"/>
    <property type="evidence" value="ECO:0007669"/>
    <property type="project" value="UniProtKB-KW"/>
</dbReference>
<dbReference type="InterPro" id="IPR036852">
    <property type="entry name" value="Peptidase_S8/S53_dom_sf"/>
</dbReference>
<sequence>MAALTGVAVLATSLALPGGADAAAGSAPKQPLPTGKSWKVTLFTGDVVTVRTRKGAVPTVGVQPGPDRRNKIFTTSVRPDGHVVVLPADMARLRGRVVDPALFDVTTLIQNGYDDAHSRDLPLIVRGSGRSVAAALPQGRRLTSLDAVAVRQPKSGSARLGTALAAAPSGASRIWLDRTIRATWAPSANPAPLGAASPKPSRAATPRPTTTRSATPDAEALDRNLAQIGAPAAWRAGATGRGVKVAVLDTGVDATHPDLQGRIAETANFSSSVDAVDRNGHGTHVASILGGDGAAADGARKGVAPDASLLVGKVLDDAGRASESQIIAGMEWAAGRAKVVNMSVGGDFSDGTDPLSEAVDKLTRAHGTLFVIAAGNDGGIGSVESPGTADSALTVGAVDDADRIAAFSSRGPRLGRTAAKPEIVAPGVDIVAARAAGTSRGQVISARYTTLSGTSMAAPHVAGAAALVAQRHPDWSPDQIKAALVGSAATATGGDAYELGAGRLDAAAAVTSPLLSRQAVPYLGTSSFPDHPALRSKLVWGAPSEAVSADLSVKVTDREGHAVADAATLSAARVDVPAGGTATAELSVHVARPGLYSAEVVATGGGHTARTPVTFSVEPPSHTLTLVGKPIPGTAADGYVGSASVVNLDDVAQFTGGVDVPSDDSGKIRVPDGRYSVLGKVWDLKPDGGARVALAGSPEITLDRDLTVTLDGAAAKPFGASVQGVRTETAMRSLALVQSFRQGLIGETAYASGSSDEVLAQPMPGGVSTGSLSTTTTFRLTAPGTVYDLFHTRPGGVPADASHLVTPAEIATMARFDERFAAVDGDTSKPIGETRYGMTPAGGLSTGFQANSTVPAGTTRTDYVSAGGGILWMQDAAPGTVADGEWVDEAPFTEPKPGTRSTRTWGRQPFRPGPYSGTLPSPSFCTPSPSVRTGGNVHVHLVDLQVRPDGFDCGDLTTLKHTMTLSEGTRRIGQVSSASADFSVPARPATFTLRYDTDASSVLAVSPTTSTTWTFRSDAPSGSSSERLPLLLVDYDLGLDLRNQPPATGATSPATFTVARMAGSAPATVTGLTVETSVDGGKTWTATQARALGGGRFSAALPKPATGGALSLRVTARDSGGGSVRQEIASAYRLR</sequence>
<evidence type="ECO:0000256" key="1">
    <source>
        <dbReference type="ARBA" id="ARBA00011073"/>
    </source>
</evidence>
<dbReference type="PROSITE" id="PS00136">
    <property type="entry name" value="SUBTILASE_ASP"/>
    <property type="match status" value="1"/>
</dbReference>
<dbReference type="PANTHER" id="PTHR43806">
    <property type="entry name" value="PEPTIDASE S8"/>
    <property type="match status" value="1"/>
</dbReference>
<dbReference type="InterPro" id="IPR015500">
    <property type="entry name" value="Peptidase_S8_subtilisin-rel"/>
</dbReference>
<gene>
    <name evidence="11" type="ORF">EBO15_35500</name>
</gene>
<keyword evidence="12" id="KW-1185">Reference proteome</keyword>